<gene>
    <name evidence="6" type="primary">LOC106820860</name>
</gene>
<protein>
    <recommendedName>
        <fullName evidence="3">DNA 3'-5' helicase</fullName>
        <ecNumber evidence="3">5.6.2.4</ecNumber>
    </recommendedName>
</protein>
<dbReference type="Pfam" id="PF00271">
    <property type="entry name" value="Helicase_C"/>
    <property type="match status" value="1"/>
</dbReference>
<reference evidence="6" key="1">
    <citation type="submission" date="2025-08" db="UniProtKB">
        <authorList>
            <consortium name="RefSeq"/>
        </authorList>
    </citation>
    <scope>IDENTIFICATION</scope>
</reference>
<dbReference type="Gene3D" id="3.40.50.300">
    <property type="entry name" value="P-loop containing nucleotide triphosphate hydrolases"/>
    <property type="match status" value="1"/>
</dbReference>
<dbReference type="InterPro" id="IPR027417">
    <property type="entry name" value="P-loop_NTPase"/>
</dbReference>
<organism evidence="5 6">
    <name type="scientific">Priapulus caudatus</name>
    <name type="common">Priapulid worm</name>
    <dbReference type="NCBI Taxonomy" id="37621"/>
    <lineage>
        <taxon>Eukaryota</taxon>
        <taxon>Metazoa</taxon>
        <taxon>Ecdysozoa</taxon>
        <taxon>Scalidophora</taxon>
        <taxon>Priapulida</taxon>
        <taxon>Priapulimorpha</taxon>
        <taxon>Priapulimorphida</taxon>
        <taxon>Priapulidae</taxon>
        <taxon>Priapulus</taxon>
    </lineage>
</organism>
<dbReference type="SMART" id="SM00490">
    <property type="entry name" value="HELICc"/>
    <property type="match status" value="1"/>
</dbReference>
<proteinExistence type="inferred from homology"/>
<sequence length="210" mass="23030">MRTAGPNAEKTIIYCRSINQVAAVYEDLLSRIGEDAWQGKTHTTENLGITMYHGSIGKLQEQYVLNTFVKTDSIERCVVCTIAFGMGIQVTDVRHIINFGPSKSPLHYWQEVGRAGRDGLPSSATLLLGPRSLDKRLVNPEMLKVCARISSEKCCARRAILVAIHMQKMPRVAVRSSVCGNHCSACVCEACCCCSLCRSSCPCRLEATAT</sequence>
<dbReference type="PANTHER" id="PTHR13710">
    <property type="entry name" value="DNA HELICASE RECQ FAMILY MEMBER"/>
    <property type="match status" value="1"/>
</dbReference>
<evidence type="ECO:0000256" key="2">
    <source>
        <dbReference type="ARBA" id="ARBA00034617"/>
    </source>
</evidence>
<name>A0ABM1F918_PRICU</name>
<comment type="catalytic activity">
    <reaction evidence="2">
        <text>Couples ATP hydrolysis with the unwinding of duplex DNA by translocating in the 3'-5' direction.</text>
        <dbReference type="EC" id="5.6.2.4"/>
    </reaction>
</comment>
<dbReference type="PANTHER" id="PTHR13710:SF157">
    <property type="entry name" value="DNA HELICASE"/>
    <property type="match status" value="1"/>
</dbReference>
<keyword evidence="5" id="KW-1185">Reference proteome</keyword>
<evidence type="ECO:0000256" key="3">
    <source>
        <dbReference type="ARBA" id="ARBA00034808"/>
    </source>
</evidence>
<dbReference type="PROSITE" id="PS51194">
    <property type="entry name" value="HELICASE_CTER"/>
    <property type="match status" value="1"/>
</dbReference>
<dbReference type="SUPFAM" id="SSF52540">
    <property type="entry name" value="P-loop containing nucleoside triphosphate hydrolases"/>
    <property type="match status" value="1"/>
</dbReference>
<evidence type="ECO:0000313" key="5">
    <source>
        <dbReference type="Proteomes" id="UP000695022"/>
    </source>
</evidence>
<evidence type="ECO:0000256" key="1">
    <source>
        <dbReference type="ARBA" id="ARBA00005446"/>
    </source>
</evidence>
<comment type="similarity">
    <text evidence="1">Belongs to the helicase family. RecQ subfamily.</text>
</comment>
<feature type="domain" description="Helicase C-terminal" evidence="4">
    <location>
        <begin position="1"/>
        <end position="170"/>
    </location>
</feature>
<dbReference type="GeneID" id="106820860"/>
<dbReference type="EC" id="5.6.2.4" evidence="3"/>
<dbReference type="Proteomes" id="UP000695022">
    <property type="component" value="Unplaced"/>
</dbReference>
<evidence type="ECO:0000313" key="6">
    <source>
        <dbReference type="RefSeq" id="XP_014680939.1"/>
    </source>
</evidence>
<accession>A0ABM1F918</accession>
<dbReference type="RefSeq" id="XP_014680939.1">
    <property type="nucleotide sequence ID" value="XM_014825453.1"/>
</dbReference>
<dbReference type="InterPro" id="IPR001650">
    <property type="entry name" value="Helicase_C-like"/>
</dbReference>
<evidence type="ECO:0000259" key="4">
    <source>
        <dbReference type="PROSITE" id="PS51194"/>
    </source>
</evidence>